<dbReference type="Pfam" id="PF01476">
    <property type="entry name" value="LysM"/>
    <property type="match status" value="1"/>
</dbReference>
<dbReference type="InterPro" id="IPR018392">
    <property type="entry name" value="LysM"/>
</dbReference>
<dbReference type="SUPFAM" id="SSF54106">
    <property type="entry name" value="LysM domain"/>
    <property type="match status" value="1"/>
</dbReference>
<evidence type="ECO:0000313" key="4">
    <source>
        <dbReference type="Proteomes" id="UP000242263"/>
    </source>
</evidence>
<dbReference type="CDD" id="cd00118">
    <property type="entry name" value="LysM"/>
    <property type="match status" value="1"/>
</dbReference>
<dbReference type="Gene3D" id="3.10.350.10">
    <property type="entry name" value="LysM domain"/>
    <property type="match status" value="1"/>
</dbReference>
<dbReference type="EMBL" id="PKGU01000002">
    <property type="protein sequence ID" value="PKZ15570.1"/>
    <property type="molecule type" value="Genomic_DNA"/>
</dbReference>
<name>A0A2I1M602_9BIFI</name>
<dbReference type="InterPro" id="IPR036779">
    <property type="entry name" value="LysM_dom_sf"/>
</dbReference>
<organism evidence="3 4">
    <name type="scientific">Alloscardovia omnicolens</name>
    <dbReference type="NCBI Taxonomy" id="419015"/>
    <lineage>
        <taxon>Bacteria</taxon>
        <taxon>Bacillati</taxon>
        <taxon>Actinomycetota</taxon>
        <taxon>Actinomycetes</taxon>
        <taxon>Bifidobacteriales</taxon>
        <taxon>Bifidobacteriaceae</taxon>
        <taxon>Alloscardovia</taxon>
    </lineage>
</organism>
<comment type="caution">
    <text evidence="3">The sequence shown here is derived from an EMBL/GenBank/DDBJ whole genome shotgun (WGS) entry which is preliminary data.</text>
</comment>
<accession>A0A2I1M602</accession>
<evidence type="ECO:0000259" key="2">
    <source>
        <dbReference type="PROSITE" id="PS51782"/>
    </source>
</evidence>
<proteinExistence type="predicted"/>
<sequence length="108" mass="11728">MNTTSVRSQCIGLGSVRLNRRGKIVVWALGIALAVGFAGITIPFATAQDEVVHTVSYTVQPHDTLWNFAADITPQGGDVYETMEYIKKLNHLDTDQLTAGQTLIVPEA</sequence>
<dbReference type="SMART" id="SM00257">
    <property type="entry name" value="LysM"/>
    <property type="match status" value="1"/>
</dbReference>
<dbReference type="PROSITE" id="PS51782">
    <property type="entry name" value="LYSM"/>
    <property type="match status" value="1"/>
</dbReference>
<dbReference type="AlphaFoldDB" id="A0A2I1M602"/>
<feature type="transmembrane region" description="Helical" evidence="1">
    <location>
        <begin position="24"/>
        <end position="45"/>
    </location>
</feature>
<evidence type="ECO:0000256" key="1">
    <source>
        <dbReference type="SAM" id="Phobius"/>
    </source>
</evidence>
<reference evidence="3 4" key="1">
    <citation type="submission" date="2017-12" db="EMBL/GenBank/DDBJ databases">
        <title>Phylogenetic diversity of female urinary microbiome.</title>
        <authorList>
            <person name="Thomas-White K."/>
            <person name="Wolfe A.J."/>
        </authorList>
    </citation>
    <scope>NUCLEOTIDE SEQUENCE [LARGE SCALE GENOMIC DNA]</scope>
    <source>
        <strain evidence="3 4">UMB0064</strain>
    </source>
</reference>
<keyword evidence="1" id="KW-1133">Transmembrane helix</keyword>
<protein>
    <submittedName>
        <fullName evidence="3">Peptidoglycan-binding protein LysM</fullName>
    </submittedName>
</protein>
<evidence type="ECO:0000313" key="3">
    <source>
        <dbReference type="EMBL" id="PKZ15570.1"/>
    </source>
</evidence>
<gene>
    <name evidence="3" type="ORF">CYJ32_04190</name>
</gene>
<feature type="domain" description="LysM" evidence="2">
    <location>
        <begin position="55"/>
        <end position="105"/>
    </location>
</feature>
<keyword evidence="1" id="KW-0812">Transmembrane</keyword>
<dbReference type="Proteomes" id="UP000242263">
    <property type="component" value="Unassembled WGS sequence"/>
</dbReference>
<keyword evidence="1" id="KW-0472">Membrane</keyword>
<dbReference type="RefSeq" id="WP_101541365.1">
    <property type="nucleotide sequence ID" value="NZ_JASODL010000001.1"/>
</dbReference>